<dbReference type="SUPFAM" id="SSF53474">
    <property type="entry name" value="alpha/beta-Hydrolases"/>
    <property type="match status" value="1"/>
</dbReference>
<organism evidence="2 3">
    <name type="scientific">Jiella sonneratiae</name>
    <dbReference type="NCBI Taxonomy" id="2816856"/>
    <lineage>
        <taxon>Bacteria</taxon>
        <taxon>Pseudomonadati</taxon>
        <taxon>Pseudomonadota</taxon>
        <taxon>Alphaproteobacteria</taxon>
        <taxon>Hyphomicrobiales</taxon>
        <taxon>Aurantimonadaceae</taxon>
        <taxon>Jiella</taxon>
    </lineage>
</organism>
<feature type="transmembrane region" description="Helical" evidence="1">
    <location>
        <begin position="131"/>
        <end position="154"/>
    </location>
</feature>
<evidence type="ECO:0000313" key="2">
    <source>
        <dbReference type="EMBL" id="MBO0905698.1"/>
    </source>
</evidence>
<sequence length="410" mass="45563">MNETPDATKRAAAGPDFRRHVFYIHGFDPRGTPVYYGHFRDGLRPASRRWGRAIVIAGTDAEALAHGAWTVTSHAAPDGPLVETRYEMLDWTDIVGRYWFPRRQLRLAGEAFRFAWTTFRRGILKRFYRPAWALFVAILMTPALILATLVFGALTATLAGAGAAAAATFLGATGFVAAFAGLFAALAVVLGVAAGWNRLRAWLNIWWVTRFLGYLRGMADGRFERSGERAEEFARRMLAVWESGEADEILVVGHSLGAVWLVRAAARLLDLLPGEARAAENAPRIVLLTLGHTVPLYTLLGGDAAFRRDLSALATSERVRLLDVTSGSDPGSSCRIPLIEGIDLSGRQSRVISREPDFHDILEPETFRRIRMRPLDFHFQYLKPSERGHGFDYFELVTRPCPIETSILQP</sequence>
<dbReference type="EMBL" id="JAFMPY010000024">
    <property type="protein sequence ID" value="MBO0905698.1"/>
    <property type="molecule type" value="Genomic_DNA"/>
</dbReference>
<keyword evidence="3" id="KW-1185">Reference proteome</keyword>
<keyword evidence="1" id="KW-0812">Transmembrane</keyword>
<evidence type="ECO:0000313" key="3">
    <source>
        <dbReference type="Proteomes" id="UP000664288"/>
    </source>
</evidence>
<keyword evidence="1" id="KW-1133">Transmembrane helix</keyword>
<accession>A0ABS3J7P8</accession>
<gene>
    <name evidence="2" type="ORF">J1C47_18800</name>
</gene>
<reference evidence="2 3" key="1">
    <citation type="submission" date="2021-03" db="EMBL/GenBank/DDBJ databases">
        <title>Whole genome sequence of Jiella sp. MQZ13P-4.</title>
        <authorList>
            <person name="Tuo L."/>
        </authorList>
    </citation>
    <scope>NUCLEOTIDE SEQUENCE [LARGE SCALE GENOMIC DNA]</scope>
    <source>
        <strain evidence="2 3">MQZ13P-4</strain>
    </source>
</reference>
<protein>
    <recommendedName>
        <fullName evidence="4">Alpha/beta hydrolase</fullName>
    </recommendedName>
</protein>
<dbReference type="InterPro" id="IPR029058">
    <property type="entry name" value="AB_hydrolase_fold"/>
</dbReference>
<proteinExistence type="predicted"/>
<dbReference type="RefSeq" id="WP_207352330.1">
    <property type="nucleotide sequence ID" value="NZ_JAFMPY010000024.1"/>
</dbReference>
<evidence type="ECO:0000256" key="1">
    <source>
        <dbReference type="SAM" id="Phobius"/>
    </source>
</evidence>
<name>A0ABS3J7P8_9HYPH</name>
<dbReference type="Proteomes" id="UP000664288">
    <property type="component" value="Unassembled WGS sequence"/>
</dbReference>
<keyword evidence="1" id="KW-0472">Membrane</keyword>
<evidence type="ECO:0008006" key="4">
    <source>
        <dbReference type="Google" id="ProtNLM"/>
    </source>
</evidence>
<feature type="transmembrane region" description="Helical" evidence="1">
    <location>
        <begin position="174"/>
        <end position="196"/>
    </location>
</feature>
<comment type="caution">
    <text evidence="2">The sequence shown here is derived from an EMBL/GenBank/DDBJ whole genome shotgun (WGS) entry which is preliminary data.</text>
</comment>